<dbReference type="Pfam" id="PF14338">
    <property type="entry name" value="Mrr_N"/>
    <property type="match status" value="1"/>
</dbReference>
<dbReference type="EMBL" id="FQUL01000024">
    <property type="protein sequence ID" value="SHE79420.1"/>
    <property type="molecule type" value="Genomic_DNA"/>
</dbReference>
<dbReference type="RefSeq" id="WP_072791201.1">
    <property type="nucleotide sequence ID" value="NZ_FQUL01000024.1"/>
</dbReference>
<accession>A0A1M4WE32</accession>
<reference evidence="3" key="1">
    <citation type="submission" date="2016-11" db="EMBL/GenBank/DDBJ databases">
        <authorList>
            <person name="Varghese N."/>
            <person name="Submissions S."/>
        </authorList>
    </citation>
    <scope>NUCLEOTIDE SEQUENCE [LARGE SCALE GENOMIC DNA]</scope>
    <source>
        <strain evidence="3">DSM 19514</strain>
    </source>
</reference>
<protein>
    <submittedName>
        <fullName evidence="2">Mrr N-terminal domain-containing protein</fullName>
    </submittedName>
</protein>
<evidence type="ECO:0000259" key="1">
    <source>
        <dbReference type="Pfam" id="PF14338"/>
    </source>
</evidence>
<organism evidence="2 3">
    <name type="scientific">Ferrithrix thermotolerans DSM 19514</name>
    <dbReference type="NCBI Taxonomy" id="1121881"/>
    <lineage>
        <taxon>Bacteria</taxon>
        <taxon>Bacillati</taxon>
        <taxon>Actinomycetota</taxon>
        <taxon>Acidimicrobiia</taxon>
        <taxon>Acidimicrobiales</taxon>
        <taxon>Acidimicrobiaceae</taxon>
        <taxon>Ferrithrix</taxon>
    </lineage>
</organism>
<feature type="domain" description="Restriction system protein Mrr-like N-terminal" evidence="1">
    <location>
        <begin position="97"/>
        <end position="184"/>
    </location>
</feature>
<dbReference type="Proteomes" id="UP000184295">
    <property type="component" value="Unassembled WGS sequence"/>
</dbReference>
<evidence type="ECO:0000313" key="2">
    <source>
        <dbReference type="EMBL" id="SHE79420.1"/>
    </source>
</evidence>
<keyword evidence="3" id="KW-1185">Reference proteome</keyword>
<gene>
    <name evidence="2" type="ORF">SAMN02745225_01648</name>
</gene>
<dbReference type="AlphaFoldDB" id="A0A1M4WE32"/>
<sequence>MEYSEVNVAFEILLEEVEVATNALQESGAELLRCGDFVGARDAIAEVEKLTDFRQRIKDLQVDWATLSSVKDRSKTSATRRPVDRRLSKGLRTPEDAFRMPILEALIELGGSAAIAEVLDKVEDKMKGKLNDHDLQPLASDPRSIRWRNTAQWCRNTLVKEGLMRSDSRTGVWEISDRGMRELNRR</sequence>
<dbReference type="InterPro" id="IPR025745">
    <property type="entry name" value="Mrr-like_N_dom"/>
</dbReference>
<name>A0A1M4WE32_9ACTN</name>
<evidence type="ECO:0000313" key="3">
    <source>
        <dbReference type="Proteomes" id="UP000184295"/>
    </source>
</evidence>
<proteinExistence type="predicted"/>